<evidence type="ECO:0000256" key="1">
    <source>
        <dbReference type="SAM" id="MobiDB-lite"/>
    </source>
</evidence>
<dbReference type="EMBL" id="KQ474080">
    <property type="protein sequence ID" value="KPV74336.1"/>
    <property type="molecule type" value="Genomic_DNA"/>
</dbReference>
<dbReference type="PANTHER" id="PTHR45725">
    <property type="entry name" value="FORMIN HOMOLOGY 2 FAMILY MEMBER"/>
    <property type="match status" value="1"/>
</dbReference>
<dbReference type="OrthoDB" id="2537435at2759"/>
<dbReference type="AlphaFoldDB" id="A0A194S4I9"/>
<keyword evidence="3" id="KW-1185">Reference proteome</keyword>
<organism evidence="2 3">
    <name type="scientific">Rhodotorula graminis (strain WP1)</name>
    <dbReference type="NCBI Taxonomy" id="578459"/>
    <lineage>
        <taxon>Eukaryota</taxon>
        <taxon>Fungi</taxon>
        <taxon>Dikarya</taxon>
        <taxon>Basidiomycota</taxon>
        <taxon>Pucciniomycotina</taxon>
        <taxon>Microbotryomycetes</taxon>
        <taxon>Sporidiobolales</taxon>
        <taxon>Sporidiobolaceae</taxon>
        <taxon>Rhodotorula</taxon>
    </lineage>
</organism>
<dbReference type="GeneID" id="28973017"/>
<evidence type="ECO:0000313" key="2">
    <source>
        <dbReference type="EMBL" id="KPV74336.1"/>
    </source>
</evidence>
<dbReference type="InterPro" id="IPR051425">
    <property type="entry name" value="Formin_Homology"/>
</dbReference>
<protein>
    <submittedName>
        <fullName evidence="2">Uncharacterized protein</fullName>
    </submittedName>
</protein>
<feature type="region of interest" description="Disordered" evidence="1">
    <location>
        <begin position="133"/>
        <end position="156"/>
    </location>
</feature>
<gene>
    <name evidence="2" type="ORF">RHOBADRAFT_22129</name>
</gene>
<name>A0A194S4I9_RHOGW</name>
<evidence type="ECO:0000313" key="3">
    <source>
        <dbReference type="Proteomes" id="UP000053890"/>
    </source>
</evidence>
<reference evidence="2 3" key="1">
    <citation type="journal article" date="2015" name="Front. Microbiol.">
        <title>Genome sequence of the plant growth promoting endophytic yeast Rhodotorula graminis WP1.</title>
        <authorList>
            <person name="Firrincieli A."/>
            <person name="Otillar R."/>
            <person name="Salamov A."/>
            <person name="Schmutz J."/>
            <person name="Khan Z."/>
            <person name="Redman R.S."/>
            <person name="Fleck N.D."/>
            <person name="Lindquist E."/>
            <person name="Grigoriev I.V."/>
            <person name="Doty S.L."/>
        </authorList>
    </citation>
    <scope>NUCLEOTIDE SEQUENCE [LARGE SCALE GENOMIC DNA]</scope>
    <source>
        <strain evidence="2 3">WP1</strain>
    </source>
</reference>
<dbReference type="Proteomes" id="UP000053890">
    <property type="component" value="Unassembled WGS sequence"/>
</dbReference>
<dbReference type="PANTHER" id="PTHR45725:SF18">
    <property type="entry name" value="ORC1-LIKE AAA ATPASE DOMAIN-CONTAINING PROTEIN"/>
    <property type="match status" value="1"/>
</dbReference>
<sequence>MAAGSKRSAPTDLDSPTELRAPIRPRRSAPARAANDPRPPAAGTSSSTGASGALAYHNGEHAASSLEKWAVILEGRIQRGDGEVVMTTQEAQELCSDMMRTVESFLEVPASRSDVINLMDQVSRMSESLSHSTARPAIPPFAPSPVFSSTSRDFTPPRRPRAAFADLPFDILRLILLELRAMAASEGPDDGSYSARHGLWLFWRLLPRLAALSTSLKEACTSLYHAELVVIDIKQIPERAKYYADRPRRAAALQTMTLRTFDFEYALGRSSEDAGFLLPDLISAAPNLKELVLSGERESSFGSSERFSRARRSSFETLTGGVSVPATIVTSLASSLRTLVYGAPCSLADVVSFACDLTALERLDVLGEVDHTARGMAFKTVTRSLRRLWLPSTALSAAELGALLAADEVLDDPTAERDVRIESLAFTFDPEQFFAPVPPPPHVVDEEIGFLVSLFGVIGGDLRELAVSTPVADAPDGGLGRIRIGGGGGGGPGGGGGWMQQGQGLVVILGGGPAGGGAPGAAGSVAPAQVPVGAGAGPARVVPPAQAPAPPPAAAAAPARARAPRVAPPVPPPNAAVGNPPGFNLLNPLTWLGGGPGALGGAGNPAPPPVDPFFESLLQHTPDLEHVELYGRRYTSGVVNRLVELPLRHLSLSVPDEDQQQAVVDRVLEALVNGEWKGLRRIELSGRGGEWEPSQRRAVKVEAEKRKRVVYKSTDVRP</sequence>
<dbReference type="RefSeq" id="XP_018270385.1">
    <property type="nucleotide sequence ID" value="XM_018412568.1"/>
</dbReference>
<dbReference type="OMA" id="REWHITD"/>
<feature type="compositionally biased region" description="Low complexity" evidence="1">
    <location>
        <begin position="30"/>
        <end position="53"/>
    </location>
</feature>
<feature type="region of interest" description="Disordered" evidence="1">
    <location>
        <begin position="1"/>
        <end position="53"/>
    </location>
</feature>
<accession>A0A194S4I9</accession>
<dbReference type="SUPFAM" id="SSF52047">
    <property type="entry name" value="RNI-like"/>
    <property type="match status" value="1"/>
</dbReference>
<proteinExistence type="predicted"/>